<evidence type="ECO:0008006" key="3">
    <source>
        <dbReference type="Google" id="ProtNLM"/>
    </source>
</evidence>
<sequence length="283" mass="31715">MKKCFVVTPIGKEGSDIRRAADGLIDSVIGPVCKNLNLEMFVAHRIDTPGSITTQVLEHILEDDLVIANLTTLNPNVMYELAVRHSTRLPVISLAEEGTDLPFDISDERTIFYRNDMAGVTGLKTMLEKMAADSLDDDEPDNPVYRAATYKVMKEMKPESDFQSFVLSKMEKFESILANSSKNIRNVSNNMIRNPFDVYDEAKKHSHDVCRVVAFLREGESDIDDIDEVLELISEFIIPDNVFIQKGKVTLWLYSINTADFVKNTLKNSGLFDSIKVDAPAGS</sequence>
<evidence type="ECO:0000313" key="1">
    <source>
        <dbReference type="EMBL" id="SIQ11194.1"/>
    </source>
</evidence>
<proteinExistence type="predicted"/>
<dbReference type="RefSeq" id="WP_175611972.1">
    <property type="nucleotide sequence ID" value="NZ_FTMN01000002.1"/>
</dbReference>
<dbReference type="Proteomes" id="UP000186895">
    <property type="component" value="Unassembled WGS sequence"/>
</dbReference>
<reference evidence="1 2" key="1">
    <citation type="submission" date="2017-01" db="EMBL/GenBank/DDBJ databases">
        <authorList>
            <person name="Mah S.A."/>
            <person name="Swanson W.J."/>
            <person name="Moy G.W."/>
            <person name="Vacquier V.D."/>
        </authorList>
    </citation>
    <scope>NUCLEOTIDE SEQUENCE [LARGE SCALE GENOMIC DNA]</scope>
    <source>
        <strain evidence="1 2">DSM 7027</strain>
    </source>
</reference>
<name>A0A1N6Q3C9_9GAMM</name>
<accession>A0A1N6Q3C9</accession>
<evidence type="ECO:0000313" key="2">
    <source>
        <dbReference type="Proteomes" id="UP000186895"/>
    </source>
</evidence>
<protein>
    <recommendedName>
        <fullName evidence="3">Nucleoside 2-deoxyribosyltransferase</fullName>
    </recommendedName>
</protein>
<dbReference type="AlphaFoldDB" id="A0A1N6Q3C9"/>
<organism evidence="1 2">
    <name type="scientific">Marinobacterium stanieri</name>
    <dbReference type="NCBI Taxonomy" id="49186"/>
    <lineage>
        <taxon>Bacteria</taxon>
        <taxon>Pseudomonadati</taxon>
        <taxon>Pseudomonadota</taxon>
        <taxon>Gammaproteobacteria</taxon>
        <taxon>Oceanospirillales</taxon>
        <taxon>Oceanospirillaceae</taxon>
        <taxon>Marinobacterium</taxon>
    </lineage>
</organism>
<keyword evidence="2" id="KW-1185">Reference proteome</keyword>
<dbReference type="EMBL" id="FTMN01000002">
    <property type="protein sequence ID" value="SIQ11194.1"/>
    <property type="molecule type" value="Genomic_DNA"/>
</dbReference>
<gene>
    <name evidence="1" type="ORF">SAMN05421647_102231</name>
</gene>